<evidence type="ECO:0000313" key="5">
    <source>
        <dbReference type="EMBL" id="OGE04773.1"/>
    </source>
</evidence>
<reference evidence="5 6" key="1">
    <citation type="journal article" date="2016" name="Nat. Commun.">
        <title>Thousands of microbial genomes shed light on interconnected biogeochemical processes in an aquifer system.</title>
        <authorList>
            <person name="Anantharaman K."/>
            <person name="Brown C.T."/>
            <person name="Hug L.A."/>
            <person name="Sharon I."/>
            <person name="Castelle C.J."/>
            <person name="Probst A.J."/>
            <person name="Thomas B.C."/>
            <person name="Singh A."/>
            <person name="Wilkins M.J."/>
            <person name="Karaoz U."/>
            <person name="Brodie E.L."/>
            <person name="Williams K.H."/>
            <person name="Hubbard S.S."/>
            <person name="Banfield J.F."/>
        </authorList>
    </citation>
    <scope>NUCLEOTIDE SEQUENCE [LARGE SCALE GENOMIC DNA]</scope>
</reference>
<evidence type="ECO:0000256" key="2">
    <source>
        <dbReference type="SAM" id="Phobius"/>
    </source>
</evidence>
<evidence type="ECO:0000256" key="3">
    <source>
        <dbReference type="SAM" id="SignalP"/>
    </source>
</evidence>
<evidence type="ECO:0000256" key="1">
    <source>
        <dbReference type="SAM" id="MobiDB-lite"/>
    </source>
</evidence>
<dbReference type="InterPro" id="IPR001322">
    <property type="entry name" value="Lamin_tail_dom"/>
</dbReference>
<keyword evidence="3" id="KW-0732">Signal</keyword>
<feature type="domain" description="LTD" evidence="4">
    <location>
        <begin position="23"/>
        <end position="127"/>
    </location>
</feature>
<sequence length="278" mass="29948">MPKIVAYLFVLVFFLFFHPQVFAEDKVTLNEVLVKPETSQKEWVELYNSGTDSVDLSPYWIDDDESLIVDGSVQTGSADPGSDPKQLSGQILPGQFLIFEFSSYFNDDGDSVAFFNNQGIKIDSYAYDDNPGVNVTFGRKPDGTGSWLVNCNPTPNQTNDCPAPAATPSPSPTPSTSSTSSTKSPSPTPKPSPSTLKLSSPTPQNSPEVLAQKDQAVGTASPASSPTESAEGQNPSKVKIASMLVGSGLILIAFSAAFYLWYRKTINSPKEEKEKSED</sequence>
<feature type="chain" id="PRO_5009518809" description="LTD domain-containing protein" evidence="3">
    <location>
        <begin position="24"/>
        <end position="278"/>
    </location>
</feature>
<feature type="compositionally biased region" description="Polar residues" evidence="1">
    <location>
        <begin position="148"/>
        <end position="160"/>
    </location>
</feature>
<keyword evidence="2" id="KW-0812">Transmembrane</keyword>
<accession>A0A1F5HKZ0</accession>
<dbReference type="Pfam" id="PF00932">
    <property type="entry name" value="LTD"/>
    <property type="match status" value="1"/>
</dbReference>
<evidence type="ECO:0000259" key="4">
    <source>
        <dbReference type="Pfam" id="PF00932"/>
    </source>
</evidence>
<comment type="caution">
    <text evidence="5">The sequence shown here is derived from an EMBL/GenBank/DDBJ whole genome shotgun (WGS) entry which is preliminary data.</text>
</comment>
<evidence type="ECO:0000313" key="6">
    <source>
        <dbReference type="Proteomes" id="UP000176780"/>
    </source>
</evidence>
<dbReference type="Proteomes" id="UP000176780">
    <property type="component" value="Unassembled WGS sequence"/>
</dbReference>
<dbReference type="EMBL" id="MFBQ01000020">
    <property type="protein sequence ID" value="OGE04773.1"/>
    <property type="molecule type" value="Genomic_DNA"/>
</dbReference>
<proteinExistence type="predicted"/>
<dbReference type="AlphaFoldDB" id="A0A1F5HKZ0"/>
<feature type="region of interest" description="Disordered" evidence="1">
    <location>
        <begin position="148"/>
        <end position="235"/>
    </location>
</feature>
<gene>
    <name evidence="5" type="ORF">A3B51_03230</name>
</gene>
<protein>
    <recommendedName>
        <fullName evidence="4">LTD domain-containing protein</fullName>
    </recommendedName>
</protein>
<feature type="signal peptide" evidence="3">
    <location>
        <begin position="1"/>
        <end position="23"/>
    </location>
</feature>
<keyword evidence="2" id="KW-0472">Membrane</keyword>
<dbReference type="STRING" id="1797727.A3B51_03230"/>
<keyword evidence="2" id="KW-1133">Transmembrane helix</keyword>
<feature type="compositionally biased region" description="Low complexity" evidence="1">
    <location>
        <begin position="174"/>
        <end position="185"/>
    </location>
</feature>
<name>A0A1F5HKZ0_9BACT</name>
<organism evidence="5 6">
    <name type="scientific">Candidatus Curtissbacteria bacterium RIFCSPLOWO2_01_FULL_41_18</name>
    <dbReference type="NCBI Taxonomy" id="1797727"/>
    <lineage>
        <taxon>Bacteria</taxon>
        <taxon>Candidatus Curtissiibacteriota</taxon>
    </lineage>
</organism>
<feature type="compositionally biased region" description="Low complexity" evidence="1">
    <location>
        <begin position="193"/>
        <end position="203"/>
    </location>
</feature>
<feature type="transmembrane region" description="Helical" evidence="2">
    <location>
        <begin position="240"/>
        <end position="262"/>
    </location>
</feature>
<feature type="compositionally biased region" description="Low complexity" evidence="1">
    <location>
        <begin position="218"/>
        <end position="232"/>
    </location>
</feature>